<evidence type="ECO:0000313" key="5">
    <source>
        <dbReference type="Proteomes" id="UP000218181"/>
    </source>
</evidence>
<dbReference type="GO" id="GO:0005975">
    <property type="term" value="P:carbohydrate metabolic process"/>
    <property type="evidence" value="ECO:0007669"/>
    <property type="project" value="InterPro"/>
</dbReference>
<dbReference type="SUPFAM" id="SSF88713">
    <property type="entry name" value="Glycoside hydrolase/deacetylase"/>
    <property type="match status" value="1"/>
</dbReference>
<keyword evidence="1" id="KW-0479">Metal-binding</keyword>
<dbReference type="Pfam" id="PF01522">
    <property type="entry name" value="Polysacc_deac_1"/>
    <property type="match status" value="1"/>
</dbReference>
<dbReference type="AlphaFoldDB" id="A0A2A5RNT0"/>
<gene>
    <name evidence="4" type="ORF">RT41_GL000812</name>
</gene>
<dbReference type="GO" id="GO:0016810">
    <property type="term" value="F:hydrolase activity, acting on carbon-nitrogen (but not peptide) bonds"/>
    <property type="evidence" value="ECO:0007669"/>
    <property type="project" value="InterPro"/>
</dbReference>
<dbReference type="PANTHER" id="PTHR10587:SF133">
    <property type="entry name" value="CHITIN DEACETYLASE 1-RELATED"/>
    <property type="match status" value="1"/>
</dbReference>
<dbReference type="InterPro" id="IPR050248">
    <property type="entry name" value="Polysacc_deacetylase_ArnD"/>
</dbReference>
<dbReference type="GO" id="GO:0016020">
    <property type="term" value="C:membrane"/>
    <property type="evidence" value="ECO:0007669"/>
    <property type="project" value="TreeGrafter"/>
</dbReference>
<evidence type="ECO:0000313" key="4">
    <source>
        <dbReference type="EMBL" id="PCS01022.1"/>
    </source>
</evidence>
<sequence length="374" mass="41561">MELRTRQRRKKKRKIFLLSLFFTLVASTGIGIGVKLYHDETVRKEKIQAYQKIKTLAEKSIDEAYQNPTDENLKRSKTLAQQLNPTDKNKIEVKLSTLVNYKIRIADATSALTNYENQKTEESYQQVLAKLDLLTSTYEAKEKSNLTQKLDVSKKRIEAEAAAEAAKKEAEKWAGKKLIALTFDDGPNPQTTPILIQTLANAGVSATFFPLGKQAQAYPKLIKAEAAGGNEVASHSWNHANLVNLTADKQKEEILSAHDLINSLSGQSTNFYRPPYGSYNATTLAQTNLAAVNWSIDTNDWRYVNNSAKVVQNAVTHAHDGGIILMHDIHSWSVAAVPQIIQELKAQGYTFVTVTQLLNSRVGPIESGKVYTGN</sequence>
<dbReference type="Proteomes" id="UP000218181">
    <property type="component" value="Unassembled WGS sequence"/>
</dbReference>
<organism evidence="4 5">
    <name type="scientific">Lactococcus fujiensis JCM 16395</name>
    <dbReference type="NCBI Taxonomy" id="1291764"/>
    <lineage>
        <taxon>Bacteria</taxon>
        <taxon>Bacillati</taxon>
        <taxon>Bacillota</taxon>
        <taxon>Bacilli</taxon>
        <taxon>Lactobacillales</taxon>
        <taxon>Streptococcaceae</taxon>
        <taxon>Lactococcus</taxon>
    </lineage>
</organism>
<accession>A0A2A5RNT0</accession>
<keyword evidence="5" id="KW-1185">Reference proteome</keyword>
<dbReference type="EMBL" id="JXJU01000002">
    <property type="protein sequence ID" value="PCS01022.1"/>
    <property type="molecule type" value="Genomic_DNA"/>
</dbReference>
<proteinExistence type="predicted"/>
<dbReference type="PANTHER" id="PTHR10587">
    <property type="entry name" value="GLYCOSYL TRANSFERASE-RELATED"/>
    <property type="match status" value="1"/>
</dbReference>
<keyword evidence="2" id="KW-0378">Hydrolase</keyword>
<comment type="caution">
    <text evidence="4">The sequence shown here is derived from an EMBL/GenBank/DDBJ whole genome shotgun (WGS) entry which is preliminary data.</text>
</comment>
<reference evidence="4 5" key="1">
    <citation type="submission" date="2014-12" db="EMBL/GenBank/DDBJ databases">
        <title>Draft genome sequences of 10 type strains of Lactococcus.</title>
        <authorList>
            <person name="Sun Z."/>
            <person name="Zhong Z."/>
            <person name="Liu W."/>
            <person name="Zhang W."/>
            <person name="Zhang H."/>
        </authorList>
    </citation>
    <scope>NUCLEOTIDE SEQUENCE [LARGE SCALE GENOMIC DNA]</scope>
    <source>
        <strain evidence="4 5">JCM 16395</strain>
    </source>
</reference>
<dbReference type="CDD" id="cd10917">
    <property type="entry name" value="CE4_NodB_like_6s_7s"/>
    <property type="match status" value="1"/>
</dbReference>
<dbReference type="RefSeq" id="WP_096817252.1">
    <property type="nucleotide sequence ID" value="NZ_JXJU01000002.1"/>
</dbReference>
<dbReference type="OrthoDB" id="9812065at2"/>
<name>A0A2A5RNT0_9LACT</name>
<evidence type="ECO:0000256" key="2">
    <source>
        <dbReference type="ARBA" id="ARBA00022801"/>
    </source>
</evidence>
<evidence type="ECO:0000259" key="3">
    <source>
        <dbReference type="PROSITE" id="PS51677"/>
    </source>
</evidence>
<evidence type="ECO:0000256" key="1">
    <source>
        <dbReference type="ARBA" id="ARBA00022723"/>
    </source>
</evidence>
<dbReference type="STRING" id="1291764.GCA_001311235_01043"/>
<dbReference type="InterPro" id="IPR011330">
    <property type="entry name" value="Glyco_hydro/deAcase_b/a-brl"/>
</dbReference>
<dbReference type="GO" id="GO:0046872">
    <property type="term" value="F:metal ion binding"/>
    <property type="evidence" value="ECO:0007669"/>
    <property type="project" value="UniProtKB-KW"/>
</dbReference>
<dbReference type="InterPro" id="IPR002509">
    <property type="entry name" value="NODB_dom"/>
</dbReference>
<protein>
    <submittedName>
        <fullName evidence="4">Peptidoglycan N-acetylglucosamine deacetylase</fullName>
    </submittedName>
</protein>
<dbReference type="PROSITE" id="PS51677">
    <property type="entry name" value="NODB"/>
    <property type="match status" value="1"/>
</dbReference>
<dbReference type="Gene3D" id="3.20.20.370">
    <property type="entry name" value="Glycoside hydrolase/deacetylase"/>
    <property type="match status" value="1"/>
</dbReference>
<feature type="domain" description="NodB homology" evidence="3">
    <location>
        <begin position="177"/>
        <end position="352"/>
    </location>
</feature>